<comment type="function">
    <text evidence="9">Catalyzes the transfer of a geranyl-geranyl moiety from geranyl-geranyl pyrophosphate to cysteines occuring in specific C-terminal amino acid sequences.</text>
</comment>
<evidence type="ECO:0000256" key="10">
    <source>
        <dbReference type="SAM" id="MobiDB-lite"/>
    </source>
</evidence>
<protein>
    <recommendedName>
        <fullName evidence="3 9">Geranylgeranyl transferase type-2 subunit alpha</fullName>
        <ecNumber evidence="2 9">2.5.1.60</ecNumber>
    </recommendedName>
    <alternativeName>
        <fullName evidence="7 9">Geranylgeranyl transferase type II subunit alpha</fullName>
    </alternativeName>
</protein>
<evidence type="ECO:0000313" key="11">
    <source>
        <dbReference type="EMBL" id="CAG8523710.1"/>
    </source>
</evidence>
<evidence type="ECO:0000256" key="6">
    <source>
        <dbReference type="ARBA" id="ARBA00022737"/>
    </source>
</evidence>
<dbReference type="PROSITE" id="PS51450">
    <property type="entry name" value="LRR"/>
    <property type="match status" value="2"/>
</dbReference>
<dbReference type="EMBL" id="CAJVPL010000714">
    <property type="protein sequence ID" value="CAG8523710.1"/>
    <property type="molecule type" value="Genomic_DNA"/>
</dbReference>
<dbReference type="SUPFAM" id="SSF48439">
    <property type="entry name" value="Protein prenylyltransferase"/>
    <property type="match status" value="1"/>
</dbReference>
<reference evidence="11" key="1">
    <citation type="submission" date="2021-06" db="EMBL/GenBank/DDBJ databases">
        <authorList>
            <person name="Kallberg Y."/>
            <person name="Tangrot J."/>
            <person name="Rosling A."/>
        </authorList>
    </citation>
    <scope>NUCLEOTIDE SEQUENCE</scope>
    <source>
        <strain evidence="11">MT106</strain>
    </source>
</reference>
<sequence length="605" mass="69535">SDLKRSHNSALSLSTVRHEFDKKFAMHGRKRVKPSTEAERQRKEKEAVKIKEYSDLVAACLNKKNSKTFDTEAFNYATKILSQNPDFYTIWNFRRNTLLYGLLKDAETDQKQEAFSNELVFLQALFQLNPKSYWIFNHRRWCLENMPYPDWQRELELVGKILELDSRNFHGWDYRRYVTSKLSMKIADADDENNNNSAESLTESEFNFTTTKINQNFSNYSAWHQRSKLLPSLFQEKNMTEDEKKALIDKEFDLVKSAIYTDPDDQSAWLYHLWLVGREIRHISVLGAYFDPKERGIVLSFDDEIGMISPFLVSHGSGNNNGKVQGDWRPSGGIFKHDQLNSDRLYGFVWIFTPTEDISNSSTLTVTIDPSSIVPSHSESHLMQTVKKPVINILNTDNIAASSENYASIHSNNVVAGSLIVPAPEILSTITQERTELLKREISVIKELLDLEPDSKWCLQTLVNLLNELKYASLLESNEANLLNNEIVSCCDRLIKIDSFRITRFEDLHLSHNKLKSMSFLANLINLREVNLESNLISRIDGIRELRFLKEVNLKNNLISTFETVHDGLLVDDKMVSSSRGDQEKLKIHLAGNPIIAANISSEFH</sequence>
<dbReference type="PANTHER" id="PTHR11129">
    <property type="entry name" value="PROTEIN FARNESYLTRANSFERASE ALPHA SUBUNIT/RAB GERANYLGERANYL TRANSFERASE ALPHA SUBUNIT"/>
    <property type="match status" value="1"/>
</dbReference>
<dbReference type="Proteomes" id="UP000789831">
    <property type="component" value="Unassembled WGS sequence"/>
</dbReference>
<dbReference type="FunFam" id="1.25.40.120:FF:000035">
    <property type="entry name" value="Geranylgeranyl transferase type-2 subunit alpha"/>
    <property type="match status" value="1"/>
</dbReference>
<dbReference type="OrthoDB" id="1658at2759"/>
<dbReference type="AlphaFoldDB" id="A0A9N9ACD4"/>
<dbReference type="PROSITE" id="PS51147">
    <property type="entry name" value="PFTA"/>
    <property type="match status" value="5"/>
</dbReference>
<dbReference type="Gene3D" id="1.25.40.120">
    <property type="entry name" value="Protein prenylyltransferase"/>
    <property type="match status" value="2"/>
</dbReference>
<keyword evidence="5 9" id="KW-0808">Transferase</keyword>
<evidence type="ECO:0000256" key="4">
    <source>
        <dbReference type="ARBA" id="ARBA00022602"/>
    </source>
</evidence>
<dbReference type="InterPro" id="IPR001611">
    <property type="entry name" value="Leu-rich_rpt"/>
</dbReference>
<feature type="compositionally biased region" description="Basic and acidic residues" evidence="10">
    <location>
        <begin position="34"/>
        <end position="44"/>
    </location>
</feature>
<dbReference type="EC" id="2.5.1.60" evidence="2 9"/>
<accession>A0A9N9ACD4</accession>
<evidence type="ECO:0000256" key="7">
    <source>
        <dbReference type="ARBA" id="ARBA00031267"/>
    </source>
</evidence>
<keyword evidence="6" id="KW-0677">Repeat</keyword>
<comment type="caution">
    <text evidence="11">The sequence shown here is derived from an EMBL/GenBank/DDBJ whole genome shotgun (WGS) entry which is preliminary data.</text>
</comment>
<dbReference type="GO" id="GO:0004663">
    <property type="term" value="F:Rab geranylgeranyltransferase activity"/>
    <property type="evidence" value="ECO:0007669"/>
    <property type="project" value="UniProtKB-UniRule"/>
</dbReference>
<evidence type="ECO:0000256" key="3">
    <source>
        <dbReference type="ARBA" id="ARBA00014772"/>
    </source>
</evidence>
<dbReference type="PANTHER" id="PTHR11129:SF2">
    <property type="entry name" value="GERANYLGERANYL TRANSFERASE TYPE-2 SUBUNIT ALPHA"/>
    <property type="match status" value="1"/>
</dbReference>
<evidence type="ECO:0000256" key="2">
    <source>
        <dbReference type="ARBA" id="ARBA00012656"/>
    </source>
</evidence>
<evidence type="ECO:0000256" key="9">
    <source>
        <dbReference type="RuleBase" id="RU367120"/>
    </source>
</evidence>
<keyword evidence="4 9" id="KW-0637">Prenyltransferase</keyword>
<evidence type="ECO:0000256" key="8">
    <source>
        <dbReference type="ARBA" id="ARBA00047658"/>
    </source>
</evidence>
<comment type="similarity">
    <text evidence="1 9">Belongs to the protein prenyltransferase subunit alpha family.</text>
</comment>
<gene>
    <name evidence="11" type="ORF">AGERDE_LOCUS5369</name>
</gene>
<dbReference type="GO" id="GO:0005968">
    <property type="term" value="C:Rab-protein geranylgeranyltransferase complex"/>
    <property type="evidence" value="ECO:0007669"/>
    <property type="project" value="TreeGrafter"/>
</dbReference>
<dbReference type="InterPro" id="IPR002088">
    <property type="entry name" value="Prenyl_trans_a"/>
</dbReference>
<evidence type="ECO:0000256" key="5">
    <source>
        <dbReference type="ARBA" id="ARBA00022679"/>
    </source>
</evidence>
<dbReference type="Pfam" id="PF01239">
    <property type="entry name" value="PPTA"/>
    <property type="match status" value="5"/>
</dbReference>
<organism evidence="11 12">
    <name type="scientific">Ambispora gerdemannii</name>
    <dbReference type="NCBI Taxonomy" id="144530"/>
    <lineage>
        <taxon>Eukaryota</taxon>
        <taxon>Fungi</taxon>
        <taxon>Fungi incertae sedis</taxon>
        <taxon>Mucoromycota</taxon>
        <taxon>Glomeromycotina</taxon>
        <taxon>Glomeromycetes</taxon>
        <taxon>Archaeosporales</taxon>
        <taxon>Ambisporaceae</taxon>
        <taxon>Ambispora</taxon>
    </lineage>
</organism>
<dbReference type="SUPFAM" id="SSF52058">
    <property type="entry name" value="L domain-like"/>
    <property type="match status" value="1"/>
</dbReference>
<comment type="catalytic activity">
    <reaction evidence="8 9">
        <text>geranylgeranyl diphosphate + L-cysteinyl-[protein] = S-geranylgeranyl-L-cysteinyl-[protein] + diphosphate</text>
        <dbReference type="Rhea" id="RHEA:21240"/>
        <dbReference type="Rhea" id="RHEA-COMP:10131"/>
        <dbReference type="Rhea" id="RHEA-COMP:11537"/>
        <dbReference type="ChEBI" id="CHEBI:29950"/>
        <dbReference type="ChEBI" id="CHEBI:33019"/>
        <dbReference type="ChEBI" id="CHEBI:57533"/>
        <dbReference type="ChEBI" id="CHEBI:86021"/>
        <dbReference type="EC" id="2.5.1.60"/>
    </reaction>
</comment>
<evidence type="ECO:0000313" key="12">
    <source>
        <dbReference type="Proteomes" id="UP000789831"/>
    </source>
</evidence>
<feature type="region of interest" description="Disordered" evidence="10">
    <location>
        <begin position="25"/>
        <end position="44"/>
    </location>
</feature>
<keyword evidence="12" id="KW-1185">Reference proteome</keyword>
<proteinExistence type="inferred from homology"/>
<dbReference type="GO" id="GO:0097354">
    <property type="term" value="P:prenylation"/>
    <property type="evidence" value="ECO:0007669"/>
    <property type="project" value="UniProtKB-UniRule"/>
</dbReference>
<evidence type="ECO:0000256" key="1">
    <source>
        <dbReference type="ARBA" id="ARBA00006734"/>
    </source>
</evidence>
<name>A0A9N9ACD4_9GLOM</name>
<feature type="non-terminal residue" evidence="11">
    <location>
        <position position="605"/>
    </location>
</feature>